<feature type="domain" description="DUF7950" evidence="2">
    <location>
        <begin position="167"/>
        <end position="294"/>
    </location>
</feature>
<dbReference type="PANTHER" id="PTHR33595:SF7">
    <property type="entry name" value="OS12G0242500 PROTEIN"/>
    <property type="match status" value="1"/>
</dbReference>
<reference evidence="3" key="1">
    <citation type="submission" date="2023-10" db="EMBL/GenBank/DDBJ databases">
        <title>Chromosome-level genome of the transformable northern wattle, Acacia crassicarpa.</title>
        <authorList>
            <person name="Massaro I."/>
            <person name="Sinha N.R."/>
            <person name="Poethig S."/>
            <person name="Leichty A.R."/>
        </authorList>
    </citation>
    <scope>NUCLEOTIDE SEQUENCE</scope>
    <source>
        <strain evidence="3">Acra3RX</strain>
        <tissue evidence="3">Leaf</tissue>
    </source>
</reference>
<comment type="caution">
    <text evidence="3">The sequence shown here is derived from an EMBL/GenBank/DDBJ whole genome shotgun (WGS) entry which is preliminary data.</text>
</comment>
<protein>
    <recommendedName>
        <fullName evidence="2">DUF7950 domain-containing protein</fullName>
    </recommendedName>
</protein>
<evidence type="ECO:0000259" key="2">
    <source>
        <dbReference type="Pfam" id="PF25821"/>
    </source>
</evidence>
<keyword evidence="4" id="KW-1185">Reference proteome</keyword>
<name>A0AAE1MEJ6_9FABA</name>
<sequence length="295" mass="32360">MDGDGGCCIGKYATGAHDTSKVDKIMLRFRPIAPKPVIGSTAYGGSLSERSVDAFSRYGGGKREFSTVHYTSNINCRRNQRCNRRRKQSPKQSQPAVTLPLLPLTPDTEDLRSADLTVSASNAVRSKANISKPMRPSFDNFAALRLGSPVTDCCGGTSTYLPPAVAGSYVTVECVTDTWVEGEGLGCTDEERRVNLRKDTCPGMISDGYGRVTWTNDSYRRMVCDGEEEKEAVGLPWLVMKEVGETASYPSFTCRVKVKYTRGKQKSSLTMPCDVWRMDSGGFAWRLDVEAALSL</sequence>
<evidence type="ECO:0000256" key="1">
    <source>
        <dbReference type="SAM" id="MobiDB-lite"/>
    </source>
</evidence>
<feature type="region of interest" description="Disordered" evidence="1">
    <location>
        <begin position="80"/>
        <end position="106"/>
    </location>
</feature>
<dbReference type="EMBL" id="JAWXYG010000008">
    <property type="protein sequence ID" value="KAK4264487.1"/>
    <property type="molecule type" value="Genomic_DNA"/>
</dbReference>
<dbReference type="AlphaFoldDB" id="A0AAE1MEJ6"/>
<dbReference type="PANTHER" id="PTHR33595">
    <property type="entry name" value="VON WILLEBRAND FACTOR A DOMAIN PROTEIN"/>
    <property type="match status" value="1"/>
</dbReference>
<evidence type="ECO:0000313" key="4">
    <source>
        <dbReference type="Proteomes" id="UP001293593"/>
    </source>
</evidence>
<accession>A0AAE1MEJ6</accession>
<proteinExistence type="predicted"/>
<feature type="compositionally biased region" description="Basic residues" evidence="1">
    <location>
        <begin position="80"/>
        <end position="89"/>
    </location>
</feature>
<dbReference type="Proteomes" id="UP001293593">
    <property type="component" value="Unassembled WGS sequence"/>
</dbReference>
<evidence type="ECO:0000313" key="3">
    <source>
        <dbReference type="EMBL" id="KAK4264487.1"/>
    </source>
</evidence>
<dbReference type="InterPro" id="IPR057710">
    <property type="entry name" value="DUF7950"/>
</dbReference>
<dbReference type="Pfam" id="PF25821">
    <property type="entry name" value="DUF7950"/>
    <property type="match status" value="1"/>
</dbReference>
<gene>
    <name evidence="3" type="ORF">QN277_025653</name>
</gene>
<organism evidence="3 4">
    <name type="scientific">Acacia crassicarpa</name>
    <name type="common">northern wattle</name>
    <dbReference type="NCBI Taxonomy" id="499986"/>
    <lineage>
        <taxon>Eukaryota</taxon>
        <taxon>Viridiplantae</taxon>
        <taxon>Streptophyta</taxon>
        <taxon>Embryophyta</taxon>
        <taxon>Tracheophyta</taxon>
        <taxon>Spermatophyta</taxon>
        <taxon>Magnoliopsida</taxon>
        <taxon>eudicotyledons</taxon>
        <taxon>Gunneridae</taxon>
        <taxon>Pentapetalae</taxon>
        <taxon>rosids</taxon>
        <taxon>fabids</taxon>
        <taxon>Fabales</taxon>
        <taxon>Fabaceae</taxon>
        <taxon>Caesalpinioideae</taxon>
        <taxon>mimosoid clade</taxon>
        <taxon>Acacieae</taxon>
        <taxon>Acacia</taxon>
    </lineage>
</organism>